<name>A0A0N4XF10_NIPBR</name>
<dbReference type="Proteomes" id="UP000271162">
    <property type="component" value="Unassembled WGS sequence"/>
</dbReference>
<dbReference type="PANTHER" id="PTHR31322:SF2">
    <property type="entry name" value="E3 UBIQUITIN-PROTEIN LIGASE TM129"/>
    <property type="match status" value="1"/>
</dbReference>
<dbReference type="WBParaSite" id="NBR_0000111201-mRNA-1">
    <property type="protein sequence ID" value="NBR_0000111201-mRNA-1"/>
    <property type="gene ID" value="NBR_0000111201"/>
</dbReference>
<keyword evidence="5 6" id="KW-0472">Membrane</keyword>
<keyword evidence="9" id="KW-1185">Reference proteome</keyword>
<dbReference type="EMBL" id="UYSL01000752">
    <property type="protein sequence ID" value="VDL64366.1"/>
    <property type="molecule type" value="Genomic_DNA"/>
</dbReference>
<sequence length="397" mass="45297">MTKQAHVLIILSTLCLIPLAECRTLTEDEWNTLQTTYVLPNSAIFFHAALFTAIVLLLLYPPDAFVGAGLTFDNLACGYLGSPELNLLEFHCRRVVLTRALVACLPYCGLIYIVYNTMTRFRRLYAMKVLKNYGYDTQQVFATLSSEFLRIEAFSHAISNVSKIIITDSFLFYCSRFQFVVAKLADVQFRVVNAEDTLNRLHHALGMNQYLTIAVSLPAEMKSLNFEFKIDNVSMRDLEGKLGADRIEFSSEVRLKMSLTDKFIEAFIDQAKKNPRFTDYVREDLDFCLGCSEKLPNVKLLRKCHDIDPLVNLDEHHTPCTPCQCRPMWSVWCVSCMARIFLAKQDQSSPTTWLVGTCACPTCRYAMATFCIMDVALLSHFDLETEEETEDLKSEEE</sequence>
<reference evidence="10" key="1">
    <citation type="submission" date="2017-02" db="UniProtKB">
        <authorList>
            <consortium name="WormBaseParasite"/>
        </authorList>
    </citation>
    <scope>IDENTIFICATION</scope>
</reference>
<feature type="signal peptide" evidence="7">
    <location>
        <begin position="1"/>
        <end position="22"/>
    </location>
</feature>
<evidence type="ECO:0000256" key="4">
    <source>
        <dbReference type="ARBA" id="ARBA00022989"/>
    </source>
</evidence>
<comment type="similarity">
    <text evidence="2">Belongs to the TMEM129 family.</text>
</comment>
<evidence type="ECO:0000313" key="9">
    <source>
        <dbReference type="Proteomes" id="UP000271162"/>
    </source>
</evidence>
<dbReference type="Pfam" id="PF10272">
    <property type="entry name" value="Tmpp129"/>
    <property type="match status" value="1"/>
</dbReference>
<proteinExistence type="inferred from homology"/>
<dbReference type="GO" id="GO:0061630">
    <property type="term" value="F:ubiquitin protein ligase activity"/>
    <property type="evidence" value="ECO:0007669"/>
    <property type="project" value="InterPro"/>
</dbReference>
<keyword evidence="3 6" id="KW-0812">Transmembrane</keyword>
<evidence type="ECO:0000256" key="6">
    <source>
        <dbReference type="SAM" id="Phobius"/>
    </source>
</evidence>
<dbReference type="OMA" id="RADEHPI"/>
<organism evidence="10">
    <name type="scientific">Nippostrongylus brasiliensis</name>
    <name type="common">Rat hookworm</name>
    <dbReference type="NCBI Taxonomy" id="27835"/>
    <lineage>
        <taxon>Eukaryota</taxon>
        <taxon>Metazoa</taxon>
        <taxon>Ecdysozoa</taxon>
        <taxon>Nematoda</taxon>
        <taxon>Chromadorea</taxon>
        <taxon>Rhabditida</taxon>
        <taxon>Rhabditina</taxon>
        <taxon>Rhabditomorpha</taxon>
        <taxon>Strongyloidea</taxon>
        <taxon>Heligmosomidae</taxon>
        <taxon>Nippostrongylus</taxon>
    </lineage>
</organism>
<feature type="chain" id="PRO_5043124577" evidence="7">
    <location>
        <begin position="23"/>
        <end position="397"/>
    </location>
</feature>
<gene>
    <name evidence="8" type="ORF">NBR_LOCUS1113</name>
</gene>
<evidence type="ECO:0000256" key="1">
    <source>
        <dbReference type="ARBA" id="ARBA00004141"/>
    </source>
</evidence>
<dbReference type="GO" id="GO:0016020">
    <property type="term" value="C:membrane"/>
    <property type="evidence" value="ECO:0007669"/>
    <property type="project" value="UniProtKB-SubCell"/>
</dbReference>
<evidence type="ECO:0000313" key="8">
    <source>
        <dbReference type="EMBL" id="VDL64366.1"/>
    </source>
</evidence>
<dbReference type="STRING" id="27835.A0A0N4XF10"/>
<dbReference type="AlphaFoldDB" id="A0A0N4XF10"/>
<keyword evidence="7" id="KW-0732">Signal</keyword>
<comment type="subcellular location">
    <subcellularLocation>
        <location evidence="1">Membrane</location>
        <topology evidence="1">Multi-pass membrane protein</topology>
    </subcellularLocation>
</comment>
<accession>A0A0N4XF10</accession>
<dbReference type="InterPro" id="IPR018801">
    <property type="entry name" value="TM129"/>
</dbReference>
<evidence type="ECO:0000313" key="10">
    <source>
        <dbReference type="WBParaSite" id="NBR_0000111201-mRNA-1"/>
    </source>
</evidence>
<feature type="transmembrane region" description="Helical" evidence="6">
    <location>
        <begin position="38"/>
        <end position="60"/>
    </location>
</feature>
<protein>
    <submittedName>
        <fullName evidence="10">Transmembrane protein 129 (inferred by orthology to a human protein)</fullName>
    </submittedName>
</protein>
<keyword evidence="4 6" id="KW-1133">Transmembrane helix</keyword>
<evidence type="ECO:0000256" key="7">
    <source>
        <dbReference type="SAM" id="SignalP"/>
    </source>
</evidence>
<evidence type="ECO:0000256" key="3">
    <source>
        <dbReference type="ARBA" id="ARBA00022692"/>
    </source>
</evidence>
<dbReference type="GO" id="GO:0005783">
    <property type="term" value="C:endoplasmic reticulum"/>
    <property type="evidence" value="ECO:0007669"/>
    <property type="project" value="TreeGrafter"/>
</dbReference>
<dbReference type="PANTHER" id="PTHR31322">
    <property type="entry name" value="E3 UBIQUITIN-PROTEIN LIGASE TM129"/>
    <property type="match status" value="1"/>
</dbReference>
<evidence type="ECO:0000256" key="5">
    <source>
        <dbReference type="ARBA" id="ARBA00023136"/>
    </source>
</evidence>
<dbReference type="GO" id="GO:0016567">
    <property type="term" value="P:protein ubiquitination"/>
    <property type="evidence" value="ECO:0007669"/>
    <property type="project" value="InterPro"/>
</dbReference>
<reference evidence="8 9" key="2">
    <citation type="submission" date="2018-11" db="EMBL/GenBank/DDBJ databases">
        <authorList>
            <consortium name="Pathogen Informatics"/>
        </authorList>
    </citation>
    <scope>NUCLEOTIDE SEQUENCE [LARGE SCALE GENOMIC DNA]</scope>
</reference>
<feature type="transmembrane region" description="Helical" evidence="6">
    <location>
        <begin position="96"/>
        <end position="115"/>
    </location>
</feature>
<evidence type="ECO:0000256" key="2">
    <source>
        <dbReference type="ARBA" id="ARBA00007332"/>
    </source>
</evidence>